<sequence>MASLTSPPQSATRRKPLQSQRTSTGTPFRGPFLPPPGTPDYFSSRTTRLPSSFPPSPPRRGINGSRPASTPSVSEVPISPLIPEQYIDVGSQRLYAASIFALIQAWKLYDLVQIHKASSTEAELSFAFKYLVIEGLYLWVLPVFRIPWLTFSPAVTVIQIVFCSVWTVFLSSPALLPISTIASTMWRTIYDRELSISEHRVRAKDIVHGSSHISGRHVVHILPESTAKLNPRGETFCINEVGNTVYLPIRLNATEPKLVQLYHVVYDDASYTTLNFTRRELRKMTDVISVPSSHDHSTYAQSKILEVKIPVKEPGLYRLARVVDTSNLDVKLYQVDVLLARCPTTNIRGPSELSEIQDRCIGGLDSPTLTVFGVPPLRVKYSRSIKGREAMFSVQSIQPDHFSSPLLQGKPSTAGRVWHAGETLEWCLPQTVETALDTPIGTVGRWTYMIDEVEDGLGNLVNYSRIYEDKDREESPMLAKKGLNYGFWVHPRPSVRFTTCNAEKPVNLPKGRTVYAQLQLQGTLDEGPYKVKFLYTPFENGRVPEVLELSMSTGSERLAITKPGSYAIESIQGKFCDGDVLESATCLALMPAEPTLAVKFEDIEDKCAGSIGVTADLTLTGTPPFGLRYRIVTDGHNVKMQSLVITKTRHQLQFRPDSAGHYTYEFLSINDSLYPNIQLDPKEYRTEQTVKVLASASFSRESLNQKCCTGDSAQVTVNFHGTGPFILTYEIVHGNKRKQYSISAVKDSTHTFTTPPLTSGGPYIVVLSSVEDGNGCKTTLSEADAKIEVRMQRPVVQFVPIDGKLSVKARKGESVQLPLRLSGEAPWHVTYAYRNHSDAKVSEIVSGHRANSDTITVRDEGVYEITNVTDAFCPGSVSNSAKTFELSWFERPRLDLVESPSLQTRDKISVVRRDICEGDEDSLELELYGSPPFSVFYEREYKSPDGNTRAAMFDLQAVTKHANIHMEAEKYGTYKYSFKGISDSVYDSAKIPNDAFTPIEVLQHVHKRPDAAFINPGAVYKSCLKAEAEDSSIEPIELKLVGVAPFALTLHVKHENTGQSDTVTISNIKDTHYLLRSIYSSLGLGRHVISIGQVTDGRGCSHDLFRSSQQVIVSVSDVPTISPSTPRINYCVGDRISFLLTGMPPFEIEYEFNGKRQRATTNSPFSRLASTPGNFTIVSVKDSASSCKVLVHGDLTKLVHDVPAVKVSEGTSIIQDIHEGDRAEILFRFSGTPPFTFTYTRSDKIGRSGRERVLETHTISDVTDNTYSIYTSMEGVYEAISIEDRYCRARVGS</sequence>
<name>A0ACC3TBJ0_LIPKO</name>
<reference evidence="2" key="1">
    <citation type="journal article" date="2024" name="Front. Bioeng. Biotechnol.">
        <title>Genome-scale model development and genomic sequencing of the oleaginous clade Lipomyces.</title>
        <authorList>
            <person name="Czajka J.J."/>
            <person name="Han Y."/>
            <person name="Kim J."/>
            <person name="Mondo S.J."/>
            <person name="Hofstad B.A."/>
            <person name="Robles A."/>
            <person name="Haridas S."/>
            <person name="Riley R."/>
            <person name="LaButti K."/>
            <person name="Pangilinan J."/>
            <person name="Andreopoulos W."/>
            <person name="Lipzen A."/>
            <person name="Yan J."/>
            <person name="Wang M."/>
            <person name="Ng V."/>
            <person name="Grigoriev I.V."/>
            <person name="Spatafora J.W."/>
            <person name="Magnuson J.K."/>
            <person name="Baker S.E."/>
            <person name="Pomraning K.R."/>
        </authorList>
    </citation>
    <scope>NUCLEOTIDE SEQUENCE [LARGE SCALE GENOMIC DNA]</scope>
    <source>
        <strain evidence="2">CBS 7786</strain>
    </source>
</reference>
<evidence type="ECO:0000313" key="2">
    <source>
        <dbReference type="Proteomes" id="UP001433508"/>
    </source>
</evidence>
<accession>A0ACC3TBJ0</accession>
<gene>
    <name evidence="1" type="ORF">V1525DRAFT_447562</name>
</gene>
<dbReference type="Proteomes" id="UP001433508">
    <property type="component" value="Unassembled WGS sequence"/>
</dbReference>
<keyword evidence="2" id="KW-1185">Reference proteome</keyword>
<dbReference type="EMBL" id="MU971336">
    <property type="protein sequence ID" value="KAK9241015.1"/>
    <property type="molecule type" value="Genomic_DNA"/>
</dbReference>
<proteinExistence type="predicted"/>
<organism evidence="1 2">
    <name type="scientific">Lipomyces kononenkoae</name>
    <name type="common">Yeast</name>
    <dbReference type="NCBI Taxonomy" id="34357"/>
    <lineage>
        <taxon>Eukaryota</taxon>
        <taxon>Fungi</taxon>
        <taxon>Dikarya</taxon>
        <taxon>Ascomycota</taxon>
        <taxon>Saccharomycotina</taxon>
        <taxon>Lipomycetes</taxon>
        <taxon>Lipomycetales</taxon>
        <taxon>Lipomycetaceae</taxon>
        <taxon>Lipomyces</taxon>
    </lineage>
</organism>
<protein>
    <submittedName>
        <fullName evidence="1">Uncharacterized protein</fullName>
    </submittedName>
</protein>
<comment type="caution">
    <text evidence="1">The sequence shown here is derived from an EMBL/GenBank/DDBJ whole genome shotgun (WGS) entry which is preliminary data.</text>
</comment>
<evidence type="ECO:0000313" key="1">
    <source>
        <dbReference type="EMBL" id="KAK9241015.1"/>
    </source>
</evidence>